<dbReference type="Proteomes" id="UP001200034">
    <property type="component" value="Unassembled WGS sequence"/>
</dbReference>
<dbReference type="PROSITE" id="PS00107">
    <property type="entry name" value="PROTEIN_KINASE_ATP"/>
    <property type="match status" value="1"/>
</dbReference>
<dbReference type="FunFam" id="1.10.510.10:FF:000596">
    <property type="entry name" value="CK1 family protein kinase"/>
    <property type="match status" value="1"/>
</dbReference>
<feature type="non-terminal residue" evidence="7">
    <location>
        <position position="1"/>
    </location>
</feature>
<dbReference type="Gene3D" id="1.10.510.10">
    <property type="entry name" value="Transferase(Phosphotransferase) domain 1"/>
    <property type="match status" value="1"/>
</dbReference>
<dbReference type="InterPro" id="IPR000719">
    <property type="entry name" value="Prot_kinase_dom"/>
</dbReference>
<dbReference type="EMBL" id="JAJJHW010001127">
    <property type="protein sequence ID" value="KAH8378437.1"/>
    <property type="molecule type" value="Genomic_DNA"/>
</dbReference>
<dbReference type="PROSITE" id="PS00108">
    <property type="entry name" value="PROTEIN_KINASE_ST"/>
    <property type="match status" value="1"/>
</dbReference>
<evidence type="ECO:0000259" key="6">
    <source>
        <dbReference type="PROSITE" id="PS50011"/>
    </source>
</evidence>
<keyword evidence="5" id="KW-0808">Transferase</keyword>
<keyword evidence="8" id="KW-1185">Reference proteome</keyword>
<dbReference type="InterPro" id="IPR008271">
    <property type="entry name" value="Ser/Thr_kinase_AS"/>
</dbReference>
<name>A0AAD4PPE3_9MUSC</name>
<evidence type="ECO:0000256" key="3">
    <source>
        <dbReference type="ARBA" id="ARBA00022840"/>
    </source>
</evidence>
<dbReference type="InterPro" id="IPR050235">
    <property type="entry name" value="CK1_Ser-Thr_kinase"/>
</dbReference>
<dbReference type="GO" id="GO:0005524">
    <property type="term" value="F:ATP binding"/>
    <property type="evidence" value="ECO:0007669"/>
    <property type="project" value="UniProtKB-UniRule"/>
</dbReference>
<feature type="domain" description="Protein kinase" evidence="6">
    <location>
        <begin position="22"/>
        <end position="290"/>
    </location>
</feature>
<feature type="non-terminal residue" evidence="7">
    <location>
        <position position="306"/>
    </location>
</feature>
<accession>A0AAD4PPE3</accession>
<evidence type="ECO:0000256" key="1">
    <source>
        <dbReference type="ARBA" id="ARBA00012513"/>
    </source>
</evidence>
<proteinExistence type="inferred from homology"/>
<keyword evidence="5" id="KW-0723">Serine/threonine-protein kinase</keyword>
<gene>
    <name evidence="7" type="ORF">KR093_011365</name>
</gene>
<evidence type="ECO:0000313" key="7">
    <source>
        <dbReference type="EMBL" id="KAH8378437.1"/>
    </source>
</evidence>
<reference evidence="7" key="1">
    <citation type="journal article" date="2021" name="Mol. Ecol. Resour.">
        <title>Phylogenomic analyses of the genus Drosophila reveals genomic signals of climate adaptation.</title>
        <authorList>
            <person name="Li F."/>
            <person name="Rane R.V."/>
            <person name="Luria V."/>
            <person name="Xiong Z."/>
            <person name="Chen J."/>
            <person name="Li Z."/>
            <person name="Catullo R.A."/>
            <person name="Griffin P.C."/>
            <person name="Schiffer M."/>
            <person name="Pearce S."/>
            <person name="Lee S.F."/>
            <person name="McElroy K."/>
            <person name="Stocker A."/>
            <person name="Shirriffs J."/>
            <person name="Cockerell F."/>
            <person name="Coppin C."/>
            <person name="Sgro C.M."/>
            <person name="Karger A."/>
            <person name="Cain J.W."/>
            <person name="Weber J.A."/>
            <person name="Santpere G."/>
            <person name="Kirschner M.W."/>
            <person name="Hoffmann A.A."/>
            <person name="Oakeshott J.G."/>
            <person name="Zhang G."/>
        </authorList>
    </citation>
    <scope>NUCLEOTIDE SEQUENCE</scope>
    <source>
        <strain evidence="7">BGI-SZ-2011g</strain>
    </source>
</reference>
<feature type="binding site" evidence="4">
    <location>
        <position position="51"/>
    </location>
    <ligand>
        <name>ATP</name>
        <dbReference type="ChEBI" id="CHEBI:30616"/>
    </ligand>
</feature>
<evidence type="ECO:0000256" key="2">
    <source>
        <dbReference type="ARBA" id="ARBA00022741"/>
    </source>
</evidence>
<evidence type="ECO:0000256" key="4">
    <source>
        <dbReference type="PROSITE-ProRule" id="PRU10141"/>
    </source>
</evidence>
<dbReference type="SUPFAM" id="SSF56112">
    <property type="entry name" value="Protein kinase-like (PK-like)"/>
    <property type="match status" value="1"/>
</dbReference>
<dbReference type="InterPro" id="IPR017441">
    <property type="entry name" value="Protein_kinase_ATP_BS"/>
</dbReference>
<organism evidence="7 8">
    <name type="scientific">Drosophila rubida</name>
    <dbReference type="NCBI Taxonomy" id="30044"/>
    <lineage>
        <taxon>Eukaryota</taxon>
        <taxon>Metazoa</taxon>
        <taxon>Ecdysozoa</taxon>
        <taxon>Arthropoda</taxon>
        <taxon>Hexapoda</taxon>
        <taxon>Insecta</taxon>
        <taxon>Pterygota</taxon>
        <taxon>Neoptera</taxon>
        <taxon>Endopterygota</taxon>
        <taxon>Diptera</taxon>
        <taxon>Brachycera</taxon>
        <taxon>Muscomorpha</taxon>
        <taxon>Ephydroidea</taxon>
        <taxon>Drosophilidae</taxon>
        <taxon>Drosophila</taxon>
    </lineage>
</organism>
<dbReference type="InterPro" id="IPR011009">
    <property type="entry name" value="Kinase-like_dom_sf"/>
</dbReference>
<dbReference type="Pfam" id="PF00069">
    <property type="entry name" value="Pkinase"/>
    <property type="match status" value="1"/>
</dbReference>
<evidence type="ECO:0000256" key="5">
    <source>
        <dbReference type="RuleBase" id="RU000304"/>
    </source>
</evidence>
<dbReference type="SMART" id="SM00220">
    <property type="entry name" value="S_TKc"/>
    <property type="match status" value="1"/>
</dbReference>
<dbReference type="PROSITE" id="PS50011">
    <property type="entry name" value="PROTEIN_KINASE_DOM"/>
    <property type="match status" value="1"/>
</dbReference>
<comment type="caution">
    <text evidence="7">The sequence shown here is derived from an EMBL/GenBank/DDBJ whole genome shotgun (WGS) entry which is preliminary data.</text>
</comment>
<dbReference type="GO" id="GO:0004674">
    <property type="term" value="F:protein serine/threonine kinase activity"/>
    <property type="evidence" value="ECO:0007669"/>
    <property type="project" value="UniProtKB-KW"/>
</dbReference>
<keyword evidence="3 4" id="KW-0067">ATP-binding</keyword>
<dbReference type="EC" id="2.7.11.1" evidence="1"/>
<sequence length="306" mass="35886">KLEVMHKQLPGVGVDTILFEQYRVVKKIGCGSFGHIFASVRQDNGEPVALKIEPKRARHQQLQHEYHIYRFLSPGLGVPRVYAYVEHADYNVMVMELLGPSLEEMFHICSRRFSLKTVLMLAMQMIERLEYVHKKCFVHRDVKPDNFVMSGDDEPDKLYIIDFGLAKRYIEGGKNEHIPFAWSNHMTGTARYASVNAQRGFELSRRDDMMSLGYVWMYFLRGSLPWQGMPGPRAQRHERIVEMKQSLRMDELCRGFPDEFAKYLVYCQTLTFGQQPNYFSIRRSLSNLFIRLQYVSDSAFDWCRIK</sequence>
<evidence type="ECO:0000313" key="8">
    <source>
        <dbReference type="Proteomes" id="UP001200034"/>
    </source>
</evidence>
<protein>
    <recommendedName>
        <fullName evidence="1">non-specific serine/threonine protein kinase</fullName>
        <ecNumber evidence="1">2.7.11.1</ecNumber>
    </recommendedName>
</protein>
<keyword evidence="2 4" id="KW-0547">Nucleotide-binding</keyword>
<dbReference type="AlphaFoldDB" id="A0AAD4PPE3"/>
<dbReference type="CDD" id="cd14016">
    <property type="entry name" value="STKc_CK1"/>
    <property type="match status" value="1"/>
</dbReference>
<dbReference type="PANTHER" id="PTHR11909">
    <property type="entry name" value="CASEIN KINASE-RELATED"/>
    <property type="match status" value="1"/>
</dbReference>
<comment type="similarity">
    <text evidence="5">Belongs to the protein kinase superfamily.</text>
</comment>
<keyword evidence="5" id="KW-0418">Kinase</keyword>